<keyword evidence="2" id="KW-1185">Reference proteome</keyword>
<evidence type="ECO:0000313" key="2">
    <source>
        <dbReference type="Proteomes" id="UP001057348"/>
    </source>
</evidence>
<reference evidence="1" key="1">
    <citation type="submission" date="2022-02" db="EMBL/GenBank/DDBJ databases">
        <title>Draft Genome Sequence of Bacillus vallismortis Strain BL01, Isolated from Artemisia lerchiana Web. Roots.</title>
        <authorList>
            <person name="Chebotar V.K."/>
            <person name="Gancheva M.S."/>
            <person name="Chizhevskaya E.P."/>
            <person name="Komarova O.V."/>
            <person name="Baganova M.E."/>
            <person name="Zaplatkin A.N."/>
            <person name="Pishchik V.N."/>
        </authorList>
    </citation>
    <scope>NUCLEOTIDE SEQUENCE</scope>
    <source>
        <strain evidence="1">BL01</strain>
    </source>
</reference>
<dbReference type="EMBL" id="CP092751">
    <property type="protein sequence ID" value="USP95519.1"/>
    <property type="molecule type" value="Genomic_DNA"/>
</dbReference>
<sequence length="74" mass="8469">MKEAVSLAGKMEGDWTVRMKIALNSVIIKHYLNLPLTNANVNELLRKGVSYRRICKHYGIGRKDIEKLRQSSIV</sequence>
<protein>
    <submittedName>
        <fullName evidence="1">Uncharacterized protein</fullName>
    </submittedName>
</protein>
<dbReference type="Proteomes" id="UP001057348">
    <property type="component" value="Chromosome"/>
</dbReference>
<dbReference type="RefSeq" id="WP_253268756.1">
    <property type="nucleotide sequence ID" value="NZ_CP092751.1"/>
</dbReference>
<evidence type="ECO:0000313" key="1">
    <source>
        <dbReference type="EMBL" id="USP95519.1"/>
    </source>
</evidence>
<gene>
    <name evidence="1" type="ORF">MKF32_20425</name>
</gene>
<proteinExistence type="predicted"/>
<organism evidence="1 2">
    <name type="scientific">Bacillus vallismortis</name>
    <dbReference type="NCBI Taxonomy" id="72361"/>
    <lineage>
        <taxon>Bacteria</taxon>
        <taxon>Bacillati</taxon>
        <taxon>Bacillota</taxon>
        <taxon>Bacilli</taxon>
        <taxon>Bacillales</taxon>
        <taxon>Bacillaceae</taxon>
        <taxon>Bacillus</taxon>
    </lineage>
</organism>
<accession>A0ABY4XZY0</accession>
<name>A0ABY4XZY0_BACVA</name>